<feature type="compositionally biased region" description="Basic and acidic residues" evidence="10">
    <location>
        <begin position="57"/>
        <end position="66"/>
    </location>
</feature>
<dbReference type="InterPro" id="IPR045174">
    <property type="entry name" value="Dof"/>
</dbReference>
<keyword evidence="1 9" id="KW-0479">Metal-binding</keyword>
<evidence type="ECO:0000259" key="11">
    <source>
        <dbReference type="PROSITE" id="PS50884"/>
    </source>
</evidence>
<gene>
    <name evidence="12" type="ORF">CTI12_AA446270</name>
</gene>
<dbReference type="PROSITE" id="PS01361">
    <property type="entry name" value="ZF_DOF_1"/>
    <property type="match status" value="1"/>
</dbReference>
<protein>
    <recommendedName>
        <fullName evidence="9">Dof zinc finger protein</fullName>
    </recommendedName>
</protein>
<evidence type="ECO:0000256" key="5">
    <source>
        <dbReference type="ARBA" id="ARBA00023125"/>
    </source>
</evidence>
<feature type="region of interest" description="Disordered" evidence="10">
    <location>
        <begin position="118"/>
        <end position="182"/>
    </location>
</feature>
<accession>A0A2U1LWC8</accession>
<comment type="function">
    <text evidence="9">Transcription factor that binds specifically to a 5'-AA[AG]G-3' consensus core sequence.</text>
</comment>
<feature type="region of interest" description="Disordered" evidence="10">
    <location>
        <begin position="1"/>
        <end position="72"/>
    </location>
</feature>
<evidence type="ECO:0000313" key="13">
    <source>
        <dbReference type="Proteomes" id="UP000245207"/>
    </source>
</evidence>
<keyword evidence="4 9" id="KW-0805">Transcription regulation</keyword>
<keyword evidence="2 8" id="KW-0863">Zinc-finger</keyword>
<evidence type="ECO:0000256" key="8">
    <source>
        <dbReference type="PROSITE-ProRule" id="PRU00071"/>
    </source>
</evidence>
<feature type="compositionally biased region" description="Low complexity" evidence="10">
    <location>
        <begin position="141"/>
        <end position="163"/>
    </location>
</feature>
<evidence type="ECO:0000256" key="10">
    <source>
        <dbReference type="SAM" id="MobiDB-lite"/>
    </source>
</evidence>
<keyword evidence="7 8" id="KW-0539">Nucleus</keyword>
<name>A0A2U1LWC8_ARTAN</name>
<dbReference type="EMBL" id="PKPP01007462">
    <property type="protein sequence ID" value="PWA53310.1"/>
    <property type="molecule type" value="Genomic_DNA"/>
</dbReference>
<dbReference type="OrthoDB" id="1927254at2759"/>
<keyword evidence="3 9" id="KW-0862">Zinc</keyword>
<dbReference type="GO" id="GO:0003677">
    <property type="term" value="F:DNA binding"/>
    <property type="evidence" value="ECO:0007669"/>
    <property type="project" value="UniProtKB-UniRule"/>
</dbReference>
<sequence length="302" mass="32373">MVFSSLPSYLDHPSWPQQQPTGGFGGSGGGGGDHHDISQLPPPLMPPPPLLGGGDGRSIHISDHGRMTKLPQPDTAMKCPRCESTNTKFCYFNNYSLSQPRHFCKTCRRYWTRGGALRNVPVGGGCRRNKKSSKGSRGSRSKSPGANTSSTSNNPLSPNSCPSDILGHVSHNPRPQFPIMHPLHHYGSGNPGLTFGGGNANDMPNLGHNSNYPSSKFTHFPFLEATNGGMYGEGPSNYSGQDGGMKMEANHHNQQQQHQGMNLSRNFLGISGNDQFSGTSNVAWGTTDLTGITSTSTTTHLL</sequence>
<keyword evidence="5 8" id="KW-0238">DNA-binding</keyword>
<evidence type="ECO:0000256" key="9">
    <source>
        <dbReference type="RuleBase" id="RU369094"/>
    </source>
</evidence>
<comment type="caution">
    <text evidence="12">The sequence shown here is derived from an EMBL/GenBank/DDBJ whole genome shotgun (WGS) entry which is preliminary data.</text>
</comment>
<reference evidence="12 13" key="1">
    <citation type="journal article" date="2018" name="Mol. Plant">
        <title>The genome of Artemisia annua provides insight into the evolution of Asteraceae family and artemisinin biosynthesis.</title>
        <authorList>
            <person name="Shen Q."/>
            <person name="Zhang L."/>
            <person name="Liao Z."/>
            <person name="Wang S."/>
            <person name="Yan T."/>
            <person name="Shi P."/>
            <person name="Liu M."/>
            <person name="Fu X."/>
            <person name="Pan Q."/>
            <person name="Wang Y."/>
            <person name="Lv Z."/>
            <person name="Lu X."/>
            <person name="Zhang F."/>
            <person name="Jiang W."/>
            <person name="Ma Y."/>
            <person name="Chen M."/>
            <person name="Hao X."/>
            <person name="Li L."/>
            <person name="Tang Y."/>
            <person name="Lv G."/>
            <person name="Zhou Y."/>
            <person name="Sun X."/>
            <person name="Brodelius P.E."/>
            <person name="Rose J.K.C."/>
            <person name="Tang K."/>
        </authorList>
    </citation>
    <scope>NUCLEOTIDE SEQUENCE [LARGE SCALE GENOMIC DNA]</scope>
    <source>
        <strain evidence="13">cv. Huhao1</strain>
        <tissue evidence="12">Leaf</tissue>
    </source>
</reference>
<dbReference type="GO" id="GO:0005634">
    <property type="term" value="C:nucleus"/>
    <property type="evidence" value="ECO:0007669"/>
    <property type="project" value="UniProtKB-SubCell"/>
</dbReference>
<dbReference type="GO" id="GO:0003700">
    <property type="term" value="F:DNA-binding transcription factor activity"/>
    <property type="evidence" value="ECO:0007669"/>
    <property type="project" value="UniProtKB-UniRule"/>
</dbReference>
<feature type="compositionally biased region" description="Basic residues" evidence="10">
    <location>
        <begin position="127"/>
        <end position="140"/>
    </location>
</feature>
<feature type="compositionally biased region" description="Pro residues" evidence="10">
    <location>
        <begin position="40"/>
        <end position="50"/>
    </location>
</feature>
<dbReference type="PANTHER" id="PTHR31992">
    <property type="entry name" value="DOF ZINC FINGER PROTEIN DOF1.4-RELATED"/>
    <property type="match status" value="1"/>
</dbReference>
<feature type="compositionally biased region" description="Gly residues" evidence="10">
    <location>
        <begin position="22"/>
        <end position="31"/>
    </location>
</feature>
<evidence type="ECO:0000256" key="6">
    <source>
        <dbReference type="ARBA" id="ARBA00023163"/>
    </source>
</evidence>
<evidence type="ECO:0000313" key="12">
    <source>
        <dbReference type="EMBL" id="PWA53310.1"/>
    </source>
</evidence>
<dbReference type="PANTHER" id="PTHR31992:SF351">
    <property type="entry name" value="DOF ZINC FINGER PROTEIN"/>
    <property type="match status" value="1"/>
</dbReference>
<evidence type="ECO:0000256" key="4">
    <source>
        <dbReference type="ARBA" id="ARBA00023015"/>
    </source>
</evidence>
<feature type="domain" description="Dof-type" evidence="11">
    <location>
        <begin position="77"/>
        <end position="131"/>
    </location>
</feature>
<evidence type="ECO:0000256" key="7">
    <source>
        <dbReference type="ARBA" id="ARBA00023242"/>
    </source>
</evidence>
<dbReference type="InterPro" id="IPR003851">
    <property type="entry name" value="Znf_Dof"/>
</dbReference>
<evidence type="ECO:0000256" key="3">
    <source>
        <dbReference type="ARBA" id="ARBA00022833"/>
    </source>
</evidence>
<comment type="subcellular location">
    <subcellularLocation>
        <location evidence="8 9">Nucleus</location>
    </subcellularLocation>
</comment>
<organism evidence="12 13">
    <name type="scientific">Artemisia annua</name>
    <name type="common">Sweet wormwood</name>
    <dbReference type="NCBI Taxonomy" id="35608"/>
    <lineage>
        <taxon>Eukaryota</taxon>
        <taxon>Viridiplantae</taxon>
        <taxon>Streptophyta</taxon>
        <taxon>Embryophyta</taxon>
        <taxon>Tracheophyta</taxon>
        <taxon>Spermatophyta</taxon>
        <taxon>Magnoliopsida</taxon>
        <taxon>eudicotyledons</taxon>
        <taxon>Gunneridae</taxon>
        <taxon>Pentapetalae</taxon>
        <taxon>asterids</taxon>
        <taxon>campanulids</taxon>
        <taxon>Asterales</taxon>
        <taxon>Asteraceae</taxon>
        <taxon>Asteroideae</taxon>
        <taxon>Anthemideae</taxon>
        <taxon>Artemisiinae</taxon>
        <taxon>Artemisia</taxon>
    </lineage>
</organism>
<dbReference type="GO" id="GO:0008270">
    <property type="term" value="F:zinc ion binding"/>
    <property type="evidence" value="ECO:0007669"/>
    <property type="project" value="UniProtKB-KW"/>
</dbReference>
<dbReference type="AlphaFoldDB" id="A0A2U1LWC8"/>
<dbReference type="PROSITE" id="PS50884">
    <property type="entry name" value="ZF_DOF_2"/>
    <property type="match status" value="1"/>
</dbReference>
<dbReference type="Proteomes" id="UP000245207">
    <property type="component" value="Unassembled WGS sequence"/>
</dbReference>
<keyword evidence="6 9" id="KW-0804">Transcription</keyword>
<evidence type="ECO:0000256" key="1">
    <source>
        <dbReference type="ARBA" id="ARBA00022723"/>
    </source>
</evidence>
<evidence type="ECO:0000256" key="2">
    <source>
        <dbReference type="ARBA" id="ARBA00022771"/>
    </source>
</evidence>
<dbReference type="Pfam" id="PF02701">
    <property type="entry name" value="Zn_ribbon_Dof"/>
    <property type="match status" value="1"/>
</dbReference>
<dbReference type="STRING" id="35608.A0A2U1LWC8"/>
<proteinExistence type="predicted"/>
<keyword evidence="13" id="KW-1185">Reference proteome</keyword>